<reference evidence="6 7" key="1">
    <citation type="submission" date="2024-02" db="EMBL/GenBank/DDBJ databases">
        <authorList>
            <person name="Chen Y."/>
            <person name="Shah S."/>
            <person name="Dougan E. K."/>
            <person name="Thang M."/>
            <person name="Chan C."/>
        </authorList>
    </citation>
    <scope>NUCLEOTIDE SEQUENCE [LARGE SCALE GENOMIC DNA]</scope>
</reference>
<evidence type="ECO:0000256" key="1">
    <source>
        <dbReference type="ARBA" id="ARBA00022737"/>
    </source>
</evidence>
<dbReference type="InterPro" id="IPR011990">
    <property type="entry name" value="TPR-like_helical_dom_sf"/>
</dbReference>
<keyword evidence="7" id="KW-1185">Reference proteome</keyword>
<feature type="compositionally biased region" description="Basic and acidic residues" evidence="4">
    <location>
        <begin position="839"/>
        <end position="856"/>
    </location>
</feature>
<evidence type="ECO:0000256" key="3">
    <source>
        <dbReference type="SAM" id="Coils"/>
    </source>
</evidence>
<feature type="repeat" description="PPR" evidence="2">
    <location>
        <begin position="396"/>
        <end position="430"/>
    </location>
</feature>
<evidence type="ECO:0000256" key="5">
    <source>
        <dbReference type="SAM" id="Phobius"/>
    </source>
</evidence>
<dbReference type="PROSITE" id="PS51375">
    <property type="entry name" value="PPR"/>
    <property type="match status" value="2"/>
</dbReference>
<keyword evidence="3" id="KW-0175">Coiled coil</keyword>
<dbReference type="PANTHER" id="PTHR47447:SF17">
    <property type="entry name" value="OS12G0638900 PROTEIN"/>
    <property type="match status" value="1"/>
</dbReference>
<sequence>MTPPSISLSATNRAMKCCARATQWPWTLDLLQRLRRWRLVADRYSFGAALVACEKALQWPWALALLREAERGDPVLYSSVMSACNKAEQWAMALEVFQELQTQRCSADVVVYNGAISAAERGALWPLALHLLAELSQSSLQPSVVSVSTAMSACERGSQWCLALQLFDPSEEMSDEIAFGAAISACAEGGQWRLALHYFSLASARQHPRERTPQPPAPSRQSVGLVLRNALLNALGRGNQWQKALWLLGADGWPKDVISYNAAINACEEGSQWNWALYLLSSLQQQPRIQCNVISYNSVLSSCEAASHWTLALLLLRAAEAKGLFDVITYSAAISACEKAHRWQWACQLLTRLREQELQGNVVTYSSAILACHWGEQWQSALELLRTLQKDRLQGNIMTYNASIAACHAGGQWKRALSLFAELEAMTLESSSITFNALLSVCARQRQWAQAFDLLQSFPQKSWDVVTYAEAANDAALWDVLLGRSGAGNAPELLGHLQLKAMRLEVLQPGVKRGVAELGAVQSVATSARFDGVQSIASPMEGVQPGMDVHMSVGRMPAALYRHERPQEKGYEPKAGLASADDAASKAASDCRRAGTRPKTEAPSPGKPKKEEEAHMRTPQVLGPKAIQDQQGEDGKGSVKGGGVGGIPEESEVPEQHSICTPPLFTPAQLDDLHRVQQQAPWLYAKVGTPMYDTPMHSILDRPAFLEQEVWKGKGGRRDDEEKENLMLRVHERMEFERQEKEEMMIQMQQLLSENNALRAEMQAKPKGPMGGPTMADRRISHLLEENQRLHQEVRRLSWVQPTSKEDDPVFATPNGSSGCDEHAGGRGKTKTGAEEAPEDRPREGDGKEAGREATGKGRGAKKKESSLEDDSVHQQTLNVILKVVEGMQKIQDRMSQGGSTGQDQDPETVRHSVDLPKLAEWNGESAPIDFSDWLLLLAPLMADLTPSSEEWWTLTLEEARQWYQKHLVKSPLDRLTHQIAPSTKLSMRKWSRLEKRVQVLGPASSPALDAFESFFESMDIMIEMLILCFRFHVMIGSTEGFYSVVATKDSDSDCSDDSENSLLQHFVRPLRAHRGGPTFASAAAARLPPPGNGKIVHFNATVELTDEQGVLEFRLDHSLDNPPVDGLLDRLHLLGLTNPFVQGICHRLRTTSFSDNKDWLQDDDWQDQGETEENESAAQSPAALPVCHDTSLLPVQISLADHLSERYCPATTHEACADGLSSGGFLREWSDFPQGALLGIAYLRLQQEELVAGQRAWLLELLLSERVGRELVQLHNLGVAVQRARLGIRNLAFGRARTELAAFYHKLHDFQTVQNEMKMSMAFQREQMQWARRAYCLDSRALRIDLLNAVKEDVRDHHQTYASRIDTLLVVHTLLLTFALATLQYSDQFVPVSGCVECEENEHPWLVTCWVYAVSGILILPFWGIVLLIWSKLQLDHWLENSIGRLNVELRQSLSADVNVESLGDREGTELLERVEGAVTRLSSFVVEHQESFKRVWNQECRFMISAATVFLWVSCVLAILITAGMFWLFLQNHMTDQHRHAATHFALCTILGLLAPVAYGLYFRLPWPLRGPQGGHLHGRTVESPTFEDCIEPPEGQTLSVSRSVSSSMSSASSHAAALLAALGRRAHTALRPGGAREGTNLDDSGVLMAELPSGLPTLEDDLRFSEMT</sequence>
<evidence type="ECO:0000313" key="7">
    <source>
        <dbReference type="Proteomes" id="UP001642464"/>
    </source>
</evidence>
<feature type="region of interest" description="Disordered" evidence="4">
    <location>
        <begin position="568"/>
        <end position="664"/>
    </location>
</feature>
<evidence type="ECO:0000256" key="4">
    <source>
        <dbReference type="SAM" id="MobiDB-lite"/>
    </source>
</evidence>
<feature type="region of interest" description="Disordered" evidence="4">
    <location>
        <begin position="1160"/>
        <end position="1183"/>
    </location>
</feature>
<feature type="transmembrane region" description="Helical" evidence="5">
    <location>
        <begin position="1504"/>
        <end position="1531"/>
    </location>
</feature>
<dbReference type="NCBIfam" id="TIGR00756">
    <property type="entry name" value="PPR"/>
    <property type="match status" value="1"/>
</dbReference>
<keyword evidence="5" id="KW-0472">Membrane</keyword>
<feature type="compositionally biased region" description="Low complexity" evidence="4">
    <location>
        <begin position="578"/>
        <end position="588"/>
    </location>
</feature>
<dbReference type="EMBL" id="CAXAMM010001780">
    <property type="protein sequence ID" value="CAK8993424.1"/>
    <property type="molecule type" value="Genomic_DNA"/>
</dbReference>
<feature type="repeat" description="PPR" evidence="2">
    <location>
        <begin position="73"/>
        <end position="107"/>
    </location>
</feature>
<protein>
    <submittedName>
        <fullName evidence="6">Chloroplastic</fullName>
    </submittedName>
</protein>
<dbReference type="Proteomes" id="UP001642464">
    <property type="component" value="Unassembled WGS sequence"/>
</dbReference>
<feature type="compositionally biased region" description="Basic and acidic residues" evidence="4">
    <location>
        <begin position="863"/>
        <end position="873"/>
    </location>
</feature>
<keyword evidence="1" id="KW-0677">Repeat</keyword>
<feature type="transmembrane region" description="Helical" evidence="5">
    <location>
        <begin position="1543"/>
        <end position="1564"/>
    </location>
</feature>
<dbReference type="PANTHER" id="PTHR47447">
    <property type="entry name" value="OS03G0856100 PROTEIN"/>
    <property type="match status" value="1"/>
</dbReference>
<evidence type="ECO:0000313" key="6">
    <source>
        <dbReference type="EMBL" id="CAK8993424.1"/>
    </source>
</evidence>
<keyword evidence="5" id="KW-0812">Transmembrane</keyword>
<dbReference type="InterPro" id="IPR002885">
    <property type="entry name" value="PPR_rpt"/>
</dbReference>
<feature type="region of interest" description="Disordered" evidence="4">
    <location>
        <begin position="795"/>
        <end position="873"/>
    </location>
</feature>
<feature type="compositionally biased region" description="Acidic residues" evidence="4">
    <location>
        <begin position="1162"/>
        <end position="1176"/>
    </location>
</feature>
<dbReference type="Pfam" id="PF13812">
    <property type="entry name" value="PPR_3"/>
    <property type="match status" value="2"/>
</dbReference>
<proteinExistence type="predicted"/>
<dbReference type="Pfam" id="PF01535">
    <property type="entry name" value="PPR"/>
    <property type="match status" value="1"/>
</dbReference>
<dbReference type="Gene3D" id="1.25.40.10">
    <property type="entry name" value="Tetratricopeptide repeat domain"/>
    <property type="match status" value="4"/>
</dbReference>
<comment type="caution">
    <text evidence="6">The sequence shown here is derived from an EMBL/GenBank/DDBJ whole genome shotgun (WGS) entry which is preliminary data.</text>
</comment>
<feature type="transmembrane region" description="Helical" evidence="5">
    <location>
        <begin position="1411"/>
        <end position="1431"/>
    </location>
</feature>
<organism evidence="6 7">
    <name type="scientific">Durusdinium trenchii</name>
    <dbReference type="NCBI Taxonomy" id="1381693"/>
    <lineage>
        <taxon>Eukaryota</taxon>
        <taxon>Sar</taxon>
        <taxon>Alveolata</taxon>
        <taxon>Dinophyceae</taxon>
        <taxon>Suessiales</taxon>
        <taxon>Symbiodiniaceae</taxon>
        <taxon>Durusdinium</taxon>
    </lineage>
</organism>
<evidence type="ECO:0000256" key="2">
    <source>
        <dbReference type="PROSITE-ProRule" id="PRU00708"/>
    </source>
</evidence>
<gene>
    <name evidence="6" type="ORF">SCF082_LOCUS3499</name>
</gene>
<name>A0ABP0HWC5_9DINO</name>
<keyword evidence="5" id="KW-1133">Transmembrane helix</keyword>
<accession>A0ABP0HWC5</accession>
<feature type="coiled-coil region" evidence="3">
    <location>
        <begin position="734"/>
        <end position="761"/>
    </location>
</feature>